<gene>
    <name evidence="2" type="ordered locus">Desor_2501</name>
</gene>
<dbReference type="PATRIC" id="fig|768706.3.peg.2515"/>
<dbReference type="GO" id="GO:0004853">
    <property type="term" value="F:uroporphyrinogen decarboxylase activity"/>
    <property type="evidence" value="ECO:0007669"/>
    <property type="project" value="InterPro"/>
</dbReference>
<dbReference type="Proteomes" id="UP000006346">
    <property type="component" value="Chromosome"/>
</dbReference>
<dbReference type="PANTHER" id="PTHR47099:SF1">
    <property type="entry name" value="METHYLCOBAMIDE:COM METHYLTRANSFERASE MTBA"/>
    <property type="match status" value="1"/>
</dbReference>
<dbReference type="EMBL" id="CP003108">
    <property type="protein sequence ID" value="AET68060.1"/>
    <property type="molecule type" value="Genomic_DNA"/>
</dbReference>
<dbReference type="Gene3D" id="3.20.20.210">
    <property type="match status" value="1"/>
</dbReference>
<dbReference type="HOGENOM" id="CLU_040933_2_0_9"/>
<dbReference type="PANTHER" id="PTHR47099">
    <property type="entry name" value="METHYLCOBAMIDE:COM METHYLTRANSFERASE MTBA"/>
    <property type="match status" value="1"/>
</dbReference>
<dbReference type="InterPro" id="IPR038071">
    <property type="entry name" value="UROD/MetE-like_sf"/>
</dbReference>
<proteinExistence type="predicted"/>
<evidence type="ECO:0000313" key="3">
    <source>
        <dbReference type="Proteomes" id="UP000006346"/>
    </source>
</evidence>
<dbReference type="Pfam" id="PF01208">
    <property type="entry name" value="URO-D"/>
    <property type="match status" value="1"/>
</dbReference>
<dbReference type="OrthoDB" id="9780425at2"/>
<dbReference type="GO" id="GO:0006779">
    <property type="term" value="P:porphyrin-containing compound biosynthetic process"/>
    <property type="evidence" value="ECO:0007669"/>
    <property type="project" value="InterPro"/>
</dbReference>
<dbReference type="AlphaFoldDB" id="G7WGI3"/>
<name>G7WGI3_DESOD</name>
<dbReference type="InterPro" id="IPR000257">
    <property type="entry name" value="Uroporphyrinogen_deCOase"/>
</dbReference>
<dbReference type="STRING" id="768706.Desor_2501"/>
<dbReference type="eggNOG" id="COG0407">
    <property type="taxonomic scope" value="Bacteria"/>
</dbReference>
<evidence type="ECO:0000313" key="2">
    <source>
        <dbReference type="EMBL" id="AET68060.1"/>
    </source>
</evidence>
<reference evidence="2 3" key="2">
    <citation type="journal article" date="2012" name="J. Bacteriol.">
        <title>Complete genome sequences of Desulfosporosinus orientis DSM765T, Desulfosporosinus youngiae DSM17734T, Desulfosporosinus meridiei DSM13257T, and Desulfosporosinus acidiphilus DSM22704T.</title>
        <authorList>
            <person name="Pester M."/>
            <person name="Brambilla E."/>
            <person name="Alazard D."/>
            <person name="Rattei T."/>
            <person name="Weinmaier T."/>
            <person name="Han J."/>
            <person name="Lucas S."/>
            <person name="Lapidus A."/>
            <person name="Cheng J.F."/>
            <person name="Goodwin L."/>
            <person name="Pitluck S."/>
            <person name="Peters L."/>
            <person name="Ovchinnikova G."/>
            <person name="Teshima H."/>
            <person name="Detter J.C."/>
            <person name="Han C.S."/>
            <person name="Tapia R."/>
            <person name="Land M.L."/>
            <person name="Hauser L."/>
            <person name="Kyrpides N.C."/>
            <person name="Ivanova N.N."/>
            <person name="Pagani I."/>
            <person name="Huntmann M."/>
            <person name="Wei C.L."/>
            <person name="Davenport K.W."/>
            <person name="Daligault H."/>
            <person name="Chain P.S."/>
            <person name="Chen A."/>
            <person name="Mavromatis K."/>
            <person name="Markowitz V."/>
            <person name="Szeto E."/>
            <person name="Mikhailova N."/>
            <person name="Pati A."/>
            <person name="Wagner M."/>
            <person name="Woyke T."/>
            <person name="Ollivier B."/>
            <person name="Klenk H.P."/>
            <person name="Spring S."/>
            <person name="Loy A."/>
        </authorList>
    </citation>
    <scope>NUCLEOTIDE SEQUENCE [LARGE SCALE GENOMIC DNA]</scope>
    <source>
        <strain evidence="3">ATCC 19365 / DSM 765 / NCIMB 8382 / VKM B-1628</strain>
    </source>
</reference>
<dbReference type="InterPro" id="IPR052024">
    <property type="entry name" value="Methanogen_methyltrans"/>
</dbReference>
<dbReference type="RefSeq" id="WP_014184868.1">
    <property type="nucleotide sequence ID" value="NC_016584.1"/>
</dbReference>
<accession>G7WGI3</accession>
<feature type="domain" description="Uroporphyrinogen decarboxylase (URO-D)" evidence="1">
    <location>
        <begin position="9"/>
        <end position="345"/>
    </location>
</feature>
<sequence length="356" mass="39299">MEIKQDLMTPKERMQAFAQGKPTDRIPCNPIMGETLSSLIGRTTYEVYHDPEVYADLEIALFRKFRHDAVGVGIGLREVAEAMGTKVIYPPNNISYVAEPALKDIRDVAKLSPVNPYQDGKIPIRLIALKMTRDALFKEVNVSCGIPGPFTTASGLLGTENLLKALIKYPEKVHELMEIIVESNFRIIDIAAEMGVGIGIADPISSSTIISKKFFQIFSMPYVEKCIDRIKQKTGGGMSIHVCGKSKKIWGDLVEIGITSLSIDDIEDLEDAKNAVGDKVCLVGNVPPVDIVRNGTYEDVVRESKFCIKKAHDNPKGFILSTGCQIPMNAPIENIQALLDTARSYGVYPVKPELWE</sequence>
<keyword evidence="3" id="KW-1185">Reference proteome</keyword>
<protein>
    <submittedName>
        <fullName evidence="2">Uroporphyrinogen-III decarboxylase</fullName>
    </submittedName>
</protein>
<organism evidence="2 3">
    <name type="scientific">Desulfosporosinus orientis (strain ATCC 19365 / DSM 765 / NCIMB 8382 / VKM B-1628 / Singapore I)</name>
    <name type="common">Desulfotomaculum orientis</name>
    <dbReference type="NCBI Taxonomy" id="768706"/>
    <lineage>
        <taxon>Bacteria</taxon>
        <taxon>Bacillati</taxon>
        <taxon>Bacillota</taxon>
        <taxon>Clostridia</taxon>
        <taxon>Eubacteriales</taxon>
        <taxon>Desulfitobacteriaceae</taxon>
        <taxon>Desulfosporosinus</taxon>
    </lineage>
</organism>
<dbReference type="SUPFAM" id="SSF51726">
    <property type="entry name" value="UROD/MetE-like"/>
    <property type="match status" value="1"/>
</dbReference>
<dbReference type="CDD" id="cd03465">
    <property type="entry name" value="URO-D_like"/>
    <property type="match status" value="1"/>
</dbReference>
<evidence type="ECO:0000259" key="1">
    <source>
        <dbReference type="Pfam" id="PF01208"/>
    </source>
</evidence>
<reference evidence="3" key="1">
    <citation type="submission" date="2011-11" db="EMBL/GenBank/DDBJ databases">
        <title>Complete sequence of Desulfosporosinus orientis DSM 765.</title>
        <authorList>
            <person name="Lucas S."/>
            <person name="Han J."/>
            <person name="Lapidus A."/>
            <person name="Cheng J.-F."/>
            <person name="Goodwin L."/>
            <person name="Pitluck S."/>
            <person name="Peters L."/>
            <person name="Ovchinnikova G."/>
            <person name="Teshima H."/>
            <person name="Detter J.C."/>
            <person name="Han C."/>
            <person name="Tapia R."/>
            <person name="Land M."/>
            <person name="Hauser L."/>
            <person name="Kyrpides N."/>
            <person name="Ivanova N."/>
            <person name="Pagani I."/>
            <person name="Pester M."/>
            <person name="Spring S."/>
            <person name="Ollivier B."/>
            <person name="Rattei T."/>
            <person name="Klenk H.-P."/>
            <person name="Wagner M."/>
            <person name="Loy A."/>
            <person name="Woyke T."/>
        </authorList>
    </citation>
    <scope>NUCLEOTIDE SEQUENCE [LARGE SCALE GENOMIC DNA]</scope>
    <source>
        <strain evidence="3">ATCC 19365 / DSM 765 / NCIMB 8382 / VKM B-1628</strain>
    </source>
</reference>
<dbReference type="KEGG" id="dor:Desor_2501"/>